<sequence>MDHCEEPESSTSTQSILTEVQNTRIDTAGNLSTAEDGDHPWTRASNEVPEDGSDPNTHPFDEMSSKAHQSQSETGTRSRWPRWSSLWSKLSHRA</sequence>
<name>A0A4Q1BDA1_TREME</name>
<dbReference type="EMBL" id="SDIL01000120">
    <property type="protein sequence ID" value="RXK35834.1"/>
    <property type="molecule type" value="Genomic_DNA"/>
</dbReference>
<accession>A0A4Q1BDA1</accession>
<comment type="caution">
    <text evidence="2">The sequence shown here is derived from an EMBL/GenBank/DDBJ whole genome shotgun (WGS) entry which is preliminary data.</text>
</comment>
<evidence type="ECO:0000256" key="1">
    <source>
        <dbReference type="SAM" id="MobiDB-lite"/>
    </source>
</evidence>
<dbReference type="AlphaFoldDB" id="A0A4Q1BDA1"/>
<evidence type="ECO:0000313" key="3">
    <source>
        <dbReference type="Proteomes" id="UP000289152"/>
    </source>
</evidence>
<dbReference type="Proteomes" id="UP000289152">
    <property type="component" value="Unassembled WGS sequence"/>
</dbReference>
<feature type="region of interest" description="Disordered" evidence="1">
    <location>
        <begin position="1"/>
        <end position="81"/>
    </location>
</feature>
<feature type="compositionally biased region" description="Polar residues" evidence="1">
    <location>
        <begin position="9"/>
        <end position="33"/>
    </location>
</feature>
<feature type="compositionally biased region" description="Polar residues" evidence="1">
    <location>
        <begin position="66"/>
        <end position="75"/>
    </location>
</feature>
<proteinExistence type="predicted"/>
<dbReference type="VEuPathDB" id="FungiDB:TREMEDRAFT_64931"/>
<dbReference type="InParanoid" id="A0A4Q1BDA1"/>
<keyword evidence="3" id="KW-1185">Reference proteome</keyword>
<evidence type="ECO:0000313" key="2">
    <source>
        <dbReference type="EMBL" id="RXK35834.1"/>
    </source>
</evidence>
<reference evidence="2 3" key="1">
    <citation type="submission" date="2016-06" db="EMBL/GenBank/DDBJ databases">
        <title>Evolution of pathogenesis and genome organization in the Tremellales.</title>
        <authorList>
            <person name="Cuomo C."/>
            <person name="Litvintseva A."/>
            <person name="Heitman J."/>
            <person name="Chen Y."/>
            <person name="Sun S."/>
            <person name="Springer D."/>
            <person name="Dromer F."/>
            <person name="Young S."/>
            <person name="Zeng Q."/>
            <person name="Chapman S."/>
            <person name="Gujja S."/>
            <person name="Saif S."/>
            <person name="Birren B."/>
        </authorList>
    </citation>
    <scope>NUCLEOTIDE SEQUENCE [LARGE SCALE GENOMIC DNA]</scope>
    <source>
        <strain evidence="2 3">ATCC 28783</strain>
    </source>
</reference>
<organism evidence="2 3">
    <name type="scientific">Tremella mesenterica</name>
    <name type="common">Jelly fungus</name>
    <dbReference type="NCBI Taxonomy" id="5217"/>
    <lineage>
        <taxon>Eukaryota</taxon>
        <taxon>Fungi</taxon>
        <taxon>Dikarya</taxon>
        <taxon>Basidiomycota</taxon>
        <taxon>Agaricomycotina</taxon>
        <taxon>Tremellomycetes</taxon>
        <taxon>Tremellales</taxon>
        <taxon>Tremellaceae</taxon>
        <taxon>Tremella</taxon>
    </lineage>
</organism>
<gene>
    <name evidence="2" type="ORF">M231_06928</name>
</gene>
<protein>
    <submittedName>
        <fullName evidence="2">Uncharacterized protein</fullName>
    </submittedName>
</protein>